<feature type="binding site" evidence="8">
    <location>
        <position position="22"/>
    </location>
    <ligand>
        <name>GTP</name>
        <dbReference type="ChEBI" id="CHEBI:37565"/>
    </ligand>
</feature>
<protein>
    <recommendedName>
        <fullName evidence="8">Molybdenum cofactor guanylyltransferase</fullName>
        <shortName evidence="8">MoCo guanylyltransferase</shortName>
        <ecNumber evidence="8">2.7.7.77</ecNumber>
    </recommendedName>
    <alternativeName>
        <fullName evidence="8">GTP:molybdopterin guanylyltransferase</fullName>
    </alternativeName>
    <alternativeName>
        <fullName evidence="8">Mo-MPT guanylyltransferase</fullName>
    </alternativeName>
    <alternativeName>
        <fullName evidence="8">Molybdopterin guanylyltransferase</fullName>
    </alternativeName>
    <alternativeName>
        <fullName evidence="8">Molybdopterin-guanine dinucleotide synthase</fullName>
        <shortName evidence="8">MGD synthase</shortName>
    </alternativeName>
</protein>
<proteinExistence type="inferred from homology"/>
<keyword evidence="4 8" id="KW-0547">Nucleotide-binding</keyword>
<dbReference type="InterPro" id="IPR025877">
    <property type="entry name" value="MobA-like_NTP_Trfase"/>
</dbReference>
<dbReference type="Pfam" id="PF12804">
    <property type="entry name" value="NTP_transf_3"/>
    <property type="match status" value="1"/>
</dbReference>
<feature type="binding site" evidence="8">
    <location>
        <position position="68"/>
    </location>
    <ligand>
        <name>GTP</name>
        <dbReference type="ChEBI" id="CHEBI:37565"/>
    </ligand>
</feature>
<evidence type="ECO:0000256" key="7">
    <source>
        <dbReference type="ARBA" id="ARBA00023150"/>
    </source>
</evidence>
<dbReference type="Gene3D" id="3.90.550.10">
    <property type="entry name" value="Spore Coat Polysaccharide Biosynthesis Protein SpsA, Chain A"/>
    <property type="match status" value="1"/>
</dbReference>
<comment type="function">
    <text evidence="8">Transfers a GMP moiety from GTP to Mo-molybdopterin (Mo-MPT) cofactor (Moco or molybdenum cofactor) to form Mo-molybdopterin guanine dinucleotide (Mo-MGD) cofactor.</text>
</comment>
<gene>
    <name evidence="8 10" type="primary">mobA</name>
    <name evidence="10" type="ORF">GCM10023338_00200</name>
</gene>
<evidence type="ECO:0000256" key="2">
    <source>
        <dbReference type="ARBA" id="ARBA00022679"/>
    </source>
</evidence>
<organism evidence="10 11">
    <name type="scientific">Wohlfahrtiimonas larvae</name>
    <dbReference type="NCBI Taxonomy" id="1157986"/>
    <lineage>
        <taxon>Bacteria</taxon>
        <taxon>Pseudomonadati</taxon>
        <taxon>Pseudomonadota</taxon>
        <taxon>Gammaproteobacteria</taxon>
        <taxon>Cardiobacteriales</taxon>
        <taxon>Ignatzschineriaceae</taxon>
        <taxon>Wohlfahrtiimonas</taxon>
    </lineage>
</organism>
<dbReference type="Proteomes" id="UP001500631">
    <property type="component" value="Unassembled WGS sequence"/>
</dbReference>
<name>A0ABP9MFG1_9GAMM</name>
<dbReference type="PANTHER" id="PTHR19136:SF81">
    <property type="entry name" value="MOLYBDENUM COFACTOR GUANYLYLTRANSFERASE"/>
    <property type="match status" value="1"/>
</dbReference>
<evidence type="ECO:0000256" key="1">
    <source>
        <dbReference type="ARBA" id="ARBA00022490"/>
    </source>
</evidence>
<comment type="caution">
    <text evidence="8">Lacks conserved residue(s) required for the propagation of feature annotation.</text>
</comment>
<evidence type="ECO:0000313" key="10">
    <source>
        <dbReference type="EMBL" id="GAA5093342.1"/>
    </source>
</evidence>
<dbReference type="GO" id="GO:0016779">
    <property type="term" value="F:nucleotidyltransferase activity"/>
    <property type="evidence" value="ECO:0007669"/>
    <property type="project" value="UniProtKB-KW"/>
</dbReference>
<evidence type="ECO:0000313" key="11">
    <source>
        <dbReference type="Proteomes" id="UP001500631"/>
    </source>
</evidence>
<comment type="subunit">
    <text evidence="8">Monomer.</text>
</comment>
<dbReference type="PANTHER" id="PTHR19136">
    <property type="entry name" value="MOLYBDENUM COFACTOR GUANYLYLTRANSFERASE"/>
    <property type="match status" value="1"/>
</dbReference>
<evidence type="ECO:0000256" key="8">
    <source>
        <dbReference type="HAMAP-Rule" id="MF_00316"/>
    </source>
</evidence>
<comment type="domain">
    <text evidence="8">The N-terminal domain determines nucleotide recognition and specific binding, while the C-terminal domain determines the specific binding to the target protein.</text>
</comment>
<feature type="binding site" evidence="8">
    <location>
        <position position="100"/>
    </location>
    <ligand>
        <name>GTP</name>
        <dbReference type="ChEBI" id="CHEBI:37565"/>
    </ligand>
</feature>
<dbReference type="SUPFAM" id="SSF53448">
    <property type="entry name" value="Nucleotide-diphospho-sugar transferases"/>
    <property type="match status" value="1"/>
</dbReference>
<evidence type="ECO:0000256" key="5">
    <source>
        <dbReference type="ARBA" id="ARBA00022842"/>
    </source>
</evidence>
<sequence length="199" mass="22589">MSKVVGLILSGGAGSRLGGVNKGLVLVEGKPLVQWVYDVFSPQVDEVYISANEDISAYRAVSMNILSDEKRFYRDGPLSGMYSLRKIVKPEDIIQVVTCDLPLLPKDLVVKQLLKLREENLDAVYPRDDERAHYGLLMFKAKYIDEIESLLLDKQHRIRDFLAKMKCDSLFFDDSTAFINGNDWDAVAQITKILKERKC</sequence>
<keyword evidence="11" id="KW-1185">Reference proteome</keyword>
<dbReference type="InterPro" id="IPR029044">
    <property type="entry name" value="Nucleotide-diphossugar_trans"/>
</dbReference>
<comment type="subcellular location">
    <subcellularLocation>
        <location evidence="8">Cytoplasm</location>
    </subcellularLocation>
</comment>
<keyword evidence="3 8" id="KW-0479">Metal-binding</keyword>
<comment type="cofactor">
    <cofactor evidence="8">
        <name>Mg(2+)</name>
        <dbReference type="ChEBI" id="CHEBI:18420"/>
    </cofactor>
</comment>
<dbReference type="EC" id="2.7.7.77" evidence="8"/>
<feature type="domain" description="MobA-like NTP transferase" evidence="9">
    <location>
        <begin position="6"/>
        <end position="165"/>
    </location>
</feature>
<comment type="catalytic activity">
    <reaction evidence="8">
        <text>Mo-molybdopterin + GTP + H(+) = Mo-molybdopterin guanine dinucleotide + diphosphate</text>
        <dbReference type="Rhea" id="RHEA:34243"/>
        <dbReference type="ChEBI" id="CHEBI:15378"/>
        <dbReference type="ChEBI" id="CHEBI:33019"/>
        <dbReference type="ChEBI" id="CHEBI:37565"/>
        <dbReference type="ChEBI" id="CHEBI:71302"/>
        <dbReference type="ChEBI" id="CHEBI:71310"/>
        <dbReference type="EC" id="2.7.7.77"/>
    </reaction>
</comment>
<dbReference type="CDD" id="cd02503">
    <property type="entry name" value="MobA"/>
    <property type="match status" value="1"/>
</dbReference>
<dbReference type="RefSeq" id="WP_077926087.1">
    <property type="nucleotide sequence ID" value="NZ_BAABKE010000001.1"/>
</dbReference>
<feature type="binding site" evidence="8">
    <location>
        <position position="100"/>
    </location>
    <ligand>
        <name>Mg(2+)</name>
        <dbReference type="ChEBI" id="CHEBI:18420"/>
    </ligand>
</feature>
<keyword evidence="7 8" id="KW-0501">Molybdenum cofactor biosynthesis</keyword>
<keyword evidence="1 8" id="KW-0963">Cytoplasm</keyword>
<evidence type="ECO:0000256" key="3">
    <source>
        <dbReference type="ARBA" id="ARBA00022723"/>
    </source>
</evidence>
<keyword evidence="6 8" id="KW-0342">GTP-binding</keyword>
<reference evidence="11" key="1">
    <citation type="journal article" date="2019" name="Int. J. Syst. Evol. Microbiol.">
        <title>The Global Catalogue of Microorganisms (GCM) 10K type strain sequencing project: providing services to taxonomists for standard genome sequencing and annotation.</title>
        <authorList>
            <consortium name="The Broad Institute Genomics Platform"/>
            <consortium name="The Broad Institute Genome Sequencing Center for Infectious Disease"/>
            <person name="Wu L."/>
            <person name="Ma J."/>
        </authorList>
    </citation>
    <scope>NUCLEOTIDE SEQUENCE [LARGE SCALE GENOMIC DNA]</scope>
    <source>
        <strain evidence="11">JCM 18424</strain>
    </source>
</reference>
<evidence type="ECO:0000256" key="4">
    <source>
        <dbReference type="ARBA" id="ARBA00022741"/>
    </source>
</evidence>
<keyword evidence="10" id="KW-0548">Nucleotidyltransferase</keyword>
<keyword evidence="2 8" id="KW-0808">Transferase</keyword>
<evidence type="ECO:0000259" key="9">
    <source>
        <dbReference type="Pfam" id="PF12804"/>
    </source>
</evidence>
<evidence type="ECO:0000256" key="6">
    <source>
        <dbReference type="ARBA" id="ARBA00023134"/>
    </source>
</evidence>
<accession>A0ABP9MFG1</accession>
<dbReference type="HAMAP" id="MF_00316">
    <property type="entry name" value="MobA"/>
    <property type="match status" value="1"/>
</dbReference>
<comment type="similarity">
    <text evidence="8">Belongs to the MobA family.</text>
</comment>
<comment type="caution">
    <text evidence="10">The sequence shown here is derived from an EMBL/GenBank/DDBJ whole genome shotgun (WGS) entry which is preliminary data.</text>
</comment>
<keyword evidence="5 8" id="KW-0460">Magnesium</keyword>
<dbReference type="EMBL" id="BAABKE010000001">
    <property type="protein sequence ID" value="GAA5093342.1"/>
    <property type="molecule type" value="Genomic_DNA"/>
</dbReference>
<dbReference type="InterPro" id="IPR013482">
    <property type="entry name" value="Molybde_CF_guanTrfase"/>
</dbReference>
<feature type="binding site" evidence="8">
    <location>
        <begin position="9"/>
        <end position="11"/>
    </location>
    <ligand>
        <name>GTP</name>
        <dbReference type="ChEBI" id="CHEBI:37565"/>
    </ligand>
</feature>